<evidence type="ECO:0000313" key="6">
    <source>
        <dbReference type="Proteomes" id="UP000247459"/>
    </source>
</evidence>
<reference evidence="5 6" key="1">
    <citation type="submission" date="2018-01" db="EMBL/GenBank/DDBJ databases">
        <title>Genome sequence of the PGP bacterium Paenibacillus illinoisensis E3.</title>
        <authorList>
            <person name="Rolli E."/>
            <person name="Marasco R."/>
            <person name="Bessem C."/>
            <person name="Michoud G."/>
            <person name="Gaiarsa S."/>
            <person name="Borin S."/>
            <person name="Daffonchio D."/>
        </authorList>
    </citation>
    <scope>NUCLEOTIDE SEQUENCE [LARGE SCALE GENOMIC DNA]</scope>
    <source>
        <strain evidence="5 6">E3</strain>
    </source>
</reference>
<gene>
    <name evidence="5" type="ORF">PIL02S_06368</name>
</gene>
<keyword evidence="3" id="KW-0804">Transcription</keyword>
<dbReference type="SMART" id="SM00347">
    <property type="entry name" value="HTH_MARR"/>
    <property type="match status" value="1"/>
</dbReference>
<evidence type="ECO:0000256" key="2">
    <source>
        <dbReference type="ARBA" id="ARBA00023125"/>
    </source>
</evidence>
<dbReference type="OrthoDB" id="9799747at2"/>
<dbReference type="InterPro" id="IPR036390">
    <property type="entry name" value="WH_DNA-bd_sf"/>
</dbReference>
<dbReference type="EMBL" id="PRLG01000032">
    <property type="protein sequence ID" value="PYY25791.1"/>
    <property type="molecule type" value="Genomic_DNA"/>
</dbReference>
<dbReference type="PRINTS" id="PR00598">
    <property type="entry name" value="HTHMARR"/>
</dbReference>
<dbReference type="InterPro" id="IPR000835">
    <property type="entry name" value="HTH_MarR-typ"/>
</dbReference>
<accession>A0A2W0CQ50</accession>
<evidence type="ECO:0000256" key="1">
    <source>
        <dbReference type="ARBA" id="ARBA00023015"/>
    </source>
</evidence>
<dbReference type="Gene3D" id="1.10.10.10">
    <property type="entry name" value="Winged helix-like DNA-binding domain superfamily/Winged helix DNA-binding domain"/>
    <property type="match status" value="1"/>
</dbReference>
<dbReference type="Pfam" id="PF01047">
    <property type="entry name" value="MarR"/>
    <property type="match status" value="1"/>
</dbReference>
<dbReference type="InterPro" id="IPR036388">
    <property type="entry name" value="WH-like_DNA-bd_sf"/>
</dbReference>
<dbReference type="AlphaFoldDB" id="A0A2W0CQ50"/>
<protein>
    <submittedName>
        <fullName evidence="5">MarR family transcriptional regulator</fullName>
    </submittedName>
</protein>
<keyword evidence="1" id="KW-0805">Transcription regulation</keyword>
<dbReference type="PANTHER" id="PTHR42756">
    <property type="entry name" value="TRANSCRIPTIONAL REGULATOR, MARR"/>
    <property type="match status" value="1"/>
</dbReference>
<name>A0A2W0CQ50_9BACL</name>
<evidence type="ECO:0000259" key="4">
    <source>
        <dbReference type="PROSITE" id="PS50995"/>
    </source>
</evidence>
<keyword evidence="2" id="KW-0238">DNA-binding</keyword>
<comment type="caution">
    <text evidence="5">The sequence shown here is derived from an EMBL/GenBank/DDBJ whole genome shotgun (WGS) entry which is preliminary data.</text>
</comment>
<dbReference type="SUPFAM" id="SSF46785">
    <property type="entry name" value="Winged helix' DNA-binding domain"/>
    <property type="match status" value="1"/>
</dbReference>
<dbReference type="PANTHER" id="PTHR42756:SF1">
    <property type="entry name" value="TRANSCRIPTIONAL REPRESSOR OF EMRAB OPERON"/>
    <property type="match status" value="1"/>
</dbReference>
<dbReference type="PROSITE" id="PS50995">
    <property type="entry name" value="HTH_MARR_2"/>
    <property type="match status" value="1"/>
</dbReference>
<proteinExistence type="predicted"/>
<evidence type="ECO:0000256" key="3">
    <source>
        <dbReference type="ARBA" id="ARBA00023163"/>
    </source>
</evidence>
<feature type="domain" description="HTH marR-type" evidence="4">
    <location>
        <begin position="1"/>
        <end position="137"/>
    </location>
</feature>
<dbReference type="GO" id="GO:0003700">
    <property type="term" value="F:DNA-binding transcription factor activity"/>
    <property type="evidence" value="ECO:0007669"/>
    <property type="project" value="InterPro"/>
</dbReference>
<organism evidence="5 6">
    <name type="scientific">Paenibacillus illinoisensis</name>
    <dbReference type="NCBI Taxonomy" id="59845"/>
    <lineage>
        <taxon>Bacteria</taxon>
        <taxon>Bacillati</taxon>
        <taxon>Bacillota</taxon>
        <taxon>Bacilli</taxon>
        <taxon>Bacillales</taxon>
        <taxon>Paenibacillaceae</taxon>
        <taxon>Paenibacillus</taxon>
    </lineage>
</organism>
<dbReference type="GO" id="GO:0003677">
    <property type="term" value="F:DNA binding"/>
    <property type="evidence" value="ECO:0007669"/>
    <property type="project" value="UniProtKB-KW"/>
</dbReference>
<evidence type="ECO:0000313" key="5">
    <source>
        <dbReference type="EMBL" id="PYY25791.1"/>
    </source>
</evidence>
<sequence>MNNFRYQACLHFIQMSKMIQDQFRSELKKADLNFTELSVLVSVEHEEKQAIQQISQHVSLTSGALTYILDKLENKKLLTRIPCHSDRRVIFVQLTDKGRHLIDCILPNLYNLADTQFNSLTMDDADKLEKLVTNMGTVG</sequence>
<dbReference type="Proteomes" id="UP000247459">
    <property type="component" value="Unassembled WGS sequence"/>
</dbReference>